<dbReference type="CDD" id="cd04412">
    <property type="entry name" value="NDPk7B"/>
    <property type="match status" value="1"/>
</dbReference>
<dbReference type="InterPro" id="IPR036850">
    <property type="entry name" value="NDK-like_dom_sf"/>
</dbReference>
<dbReference type="OrthoDB" id="270127at2759"/>
<dbReference type="Proteomes" id="UP000053237">
    <property type="component" value="Unassembled WGS sequence"/>
</dbReference>
<dbReference type="InParanoid" id="A0A024GSX1"/>
<dbReference type="Pfam" id="PF00334">
    <property type="entry name" value="NDK"/>
    <property type="match status" value="1"/>
</dbReference>
<dbReference type="InterPro" id="IPR006602">
    <property type="entry name" value="DM10_dom"/>
</dbReference>
<evidence type="ECO:0000256" key="5">
    <source>
        <dbReference type="ARBA" id="ARBA00023273"/>
    </source>
</evidence>
<keyword evidence="5" id="KW-0966">Cell projection</keyword>
<feature type="region of interest" description="Disordered" evidence="7">
    <location>
        <begin position="129"/>
        <end position="152"/>
    </location>
</feature>
<comment type="caution">
    <text evidence="9">The sequence shown here is derived from an EMBL/GenBank/DDBJ whole genome shotgun (WGS) entry which is preliminary data.</text>
</comment>
<gene>
    <name evidence="9" type="ORF">BN9_115280</name>
</gene>
<keyword evidence="10" id="KW-1185">Reference proteome</keyword>
<accession>A0A024GSX1</accession>
<comment type="subcellular location">
    <subcellularLocation>
        <location evidence="1">Cell projection</location>
        <location evidence="1">Cilium</location>
    </subcellularLocation>
    <subcellularLocation>
        <location evidence="2">Cytoplasm</location>
        <location evidence="2">Cytoskeleton</location>
    </subcellularLocation>
</comment>
<dbReference type="PANTHER" id="PTHR43109">
    <property type="entry name" value="NUCLEOSIDE DIPHOSPHATE KINASE 7"/>
    <property type="match status" value="1"/>
</dbReference>
<organism evidence="9 10">
    <name type="scientific">Albugo candida</name>
    <dbReference type="NCBI Taxonomy" id="65357"/>
    <lineage>
        <taxon>Eukaryota</taxon>
        <taxon>Sar</taxon>
        <taxon>Stramenopiles</taxon>
        <taxon>Oomycota</taxon>
        <taxon>Peronosporomycetes</taxon>
        <taxon>Albuginales</taxon>
        <taxon>Albuginaceae</taxon>
        <taxon>Albugo</taxon>
    </lineage>
</organism>
<evidence type="ECO:0000313" key="10">
    <source>
        <dbReference type="Proteomes" id="UP000053237"/>
    </source>
</evidence>
<dbReference type="STRING" id="65357.A0A024GSX1"/>
<dbReference type="GO" id="GO:0005879">
    <property type="term" value="C:axonemal microtubule"/>
    <property type="evidence" value="ECO:0007669"/>
    <property type="project" value="TreeGrafter"/>
</dbReference>
<name>A0A024GSX1_9STRA</name>
<dbReference type="AlphaFoldDB" id="A0A024GSX1"/>
<evidence type="ECO:0000256" key="1">
    <source>
        <dbReference type="ARBA" id="ARBA00004138"/>
    </source>
</evidence>
<feature type="domain" description="DM10" evidence="8">
    <location>
        <begin position="507"/>
        <end position="594"/>
    </location>
</feature>
<dbReference type="Gene3D" id="3.30.70.141">
    <property type="entry name" value="Nucleoside diphosphate kinase-like domain"/>
    <property type="match status" value="1"/>
</dbReference>
<protein>
    <recommendedName>
        <fullName evidence="8">DM10 domain-containing protein</fullName>
    </recommendedName>
</protein>
<dbReference type="SMART" id="SM00676">
    <property type="entry name" value="DM10"/>
    <property type="match status" value="1"/>
</dbReference>
<keyword evidence="3" id="KW-0963">Cytoplasm</keyword>
<dbReference type="EMBL" id="CAIX01000379">
    <property type="protein sequence ID" value="CCI50024.1"/>
    <property type="molecule type" value="Genomic_DNA"/>
</dbReference>
<keyword evidence="4" id="KW-0206">Cytoskeleton</keyword>
<dbReference type="SUPFAM" id="SSF54919">
    <property type="entry name" value="Nucleoside diphosphate kinase, NDK"/>
    <property type="match status" value="1"/>
</dbReference>
<evidence type="ECO:0000256" key="3">
    <source>
        <dbReference type="ARBA" id="ARBA00022490"/>
    </source>
</evidence>
<evidence type="ECO:0000256" key="6">
    <source>
        <dbReference type="PROSITE-ProRule" id="PRU00706"/>
    </source>
</evidence>
<dbReference type="Gene3D" id="2.30.29.170">
    <property type="match status" value="1"/>
</dbReference>
<comment type="similarity">
    <text evidence="6">Belongs to the NDK family.</text>
</comment>
<evidence type="ECO:0000259" key="8">
    <source>
        <dbReference type="PROSITE" id="PS51336"/>
    </source>
</evidence>
<sequence length="867" mass="98676">MQKDFIAVVQQMCRRERKLRNGRESRVVNILYVADHTHTFFKVLFWGHDQPKYTLCNQFELRNTAVQVGDIVLFSNCRLRSFCGSMEAHYSNTSSRIDLLVRNGRHCGSADISMKETLHLIQWMKDHPEQVEKPQAQRGRRSIESDPKSYPTDKSFTKLCDLQPETIVHVRCRLREPKEKKEEKTGVVGRLATTFGAYRRDVEMTDDTLGEAQAVRLCLWDQQAHKKHSESLLAHDGPFEILNLIIALDDATKSLLAHSSSMTQFVRCRTSHPSILSKIQTGISEEKGVICKSIESSQMRYDSGNKYGELIVLENVRVERVDFGQPLGSTSRVRPPFTPLLVESYCRFCQETLPRFNAKVIPNLYMSCPKRQCRIQKKNRKRTTSILTFDEIDSSATEEHDKACLWRYRAVTMRLQGLHDNKLQAFNVTAQDPVIQHVAGNINASLLIDTRSSIPNCLDAKWRVASCLNAIVHPNSRFQATVQMVIGDDSTQYSPTAATVTACTLMSEQKLSYFAEWHDPQSDQDKQYILNCFPDQTLELIERQNKRIFLKKIRIPTVSTPDINVGATITVYSRQFRIIATANDFTRQQLAYGITSDKMICVIPPKAYNRMGDILQVIQAAGTLLHLEMMHITQQQAQAMNGASIVCGKSLIDQIVSHSEDSVSVLVLLQTKQNSTEACYLDRVRERGWDHDDSILLFREASDTGSFLQSLSTETRPRTTAIFDCCTLCILRPRLVQEGRLGDVVRRILQNRSFEISAMRSFHLTLSQADEFFQAYKLVVPKYQELINYMSSNICTALEIRGDGDIVSSFREFCGPFDVEIAQALYPDSLRASFGSSKLDNGIHCTDCSEDGMLESYFFFHSLLQCQ</sequence>
<dbReference type="PANTHER" id="PTHR43109:SF2">
    <property type="entry name" value="NUCLEOSIDE DIPHOSPHATE KINASE 7"/>
    <property type="match status" value="1"/>
</dbReference>
<dbReference type="InterPro" id="IPR034907">
    <property type="entry name" value="NDK-like_dom"/>
</dbReference>
<dbReference type="Gene3D" id="2.40.50.140">
    <property type="entry name" value="Nucleic acid-binding proteins"/>
    <property type="match status" value="1"/>
</dbReference>
<evidence type="ECO:0000256" key="7">
    <source>
        <dbReference type="SAM" id="MobiDB-lite"/>
    </source>
</evidence>
<dbReference type="SMART" id="SM00562">
    <property type="entry name" value="NDK"/>
    <property type="match status" value="1"/>
</dbReference>
<evidence type="ECO:0000256" key="2">
    <source>
        <dbReference type="ARBA" id="ARBA00004245"/>
    </source>
</evidence>
<dbReference type="InterPro" id="IPR012340">
    <property type="entry name" value="NA-bd_OB-fold"/>
</dbReference>
<evidence type="ECO:0000313" key="9">
    <source>
        <dbReference type="EMBL" id="CCI50024.1"/>
    </source>
</evidence>
<reference evidence="9 10" key="1">
    <citation type="submission" date="2012-05" db="EMBL/GenBank/DDBJ databases">
        <title>Recombination and specialization in a pathogen metapopulation.</title>
        <authorList>
            <person name="Gardiner A."/>
            <person name="Kemen E."/>
            <person name="Schultz-Larsen T."/>
            <person name="MacLean D."/>
            <person name="Van Oosterhout C."/>
            <person name="Jones J.D.G."/>
        </authorList>
    </citation>
    <scope>NUCLEOTIDE SEQUENCE [LARGE SCALE GENOMIC DNA]</scope>
    <source>
        <strain evidence="9 10">Ac Nc2</strain>
    </source>
</reference>
<comment type="caution">
    <text evidence="6">Lacks conserved residue(s) required for the propagation of feature annotation.</text>
</comment>
<dbReference type="PROSITE" id="PS51336">
    <property type="entry name" value="DM10"/>
    <property type="match status" value="1"/>
</dbReference>
<dbReference type="PROSITE" id="PS51374">
    <property type="entry name" value="NDPK_LIKE"/>
    <property type="match status" value="1"/>
</dbReference>
<evidence type="ECO:0000256" key="4">
    <source>
        <dbReference type="ARBA" id="ARBA00023212"/>
    </source>
</evidence>
<dbReference type="InterPro" id="IPR037993">
    <property type="entry name" value="NDPk7B"/>
</dbReference>
<proteinExistence type="inferred from homology"/>